<gene>
    <name evidence="2 7" type="primary">fdhE</name>
    <name evidence="7" type="ORF">EBQ25_07435</name>
</gene>
<name>A0A3M6Q884_9BURK</name>
<dbReference type="HAMAP" id="MF_00611">
    <property type="entry name" value="FdeH"/>
    <property type="match status" value="1"/>
</dbReference>
<dbReference type="Pfam" id="PF24860">
    <property type="entry name" value="FdhE_C"/>
    <property type="match status" value="1"/>
</dbReference>
<dbReference type="Proteomes" id="UP000267035">
    <property type="component" value="Unassembled WGS sequence"/>
</dbReference>
<dbReference type="CDD" id="cd16341">
    <property type="entry name" value="FdhE"/>
    <property type="match status" value="1"/>
</dbReference>
<sequence>MQRILQPGEIEALDRTRMPHARLPQPASLFRERAARLQQQAPGNPIGGYLLAMSDIVQAQAALAGRIQTSAWAPEAIAQAQAHAMPLCNAAEAPDPLWRAALAQLLEQLGQSGQTPHLPAPLQQAAQALAQLAPEAQDALAGRILNRRMMTDDVLAAPIVMAALQLFYAHQASQLREADVPYTQPMTICPVCASQPVASVLRVGGAEGGLRFLHCSLCCTEWHMVRVKCSHCESTGGIRYQGVVSASQDGPEASPDAHPETSPDVSKQVVLAETCDNCHTYRKLINQEKDPSAEPLADDLASMTLDLLMGQTAYARASGNPLLALAPEQA</sequence>
<comment type="subcellular location">
    <subcellularLocation>
        <location evidence="2">Cytoplasm</location>
    </subcellularLocation>
</comment>
<evidence type="ECO:0000313" key="7">
    <source>
        <dbReference type="EMBL" id="RMW99395.1"/>
    </source>
</evidence>
<feature type="domain" description="FdhE central" evidence="5">
    <location>
        <begin position="188"/>
        <end position="226"/>
    </location>
</feature>
<dbReference type="InterPro" id="IPR056797">
    <property type="entry name" value="FdhE_central"/>
</dbReference>
<organism evidence="7 8">
    <name type="scientific">Allofranklinella schreckenbergeri</name>
    <dbReference type="NCBI Taxonomy" id="1076744"/>
    <lineage>
        <taxon>Bacteria</taxon>
        <taxon>Pseudomonadati</taxon>
        <taxon>Pseudomonadota</taxon>
        <taxon>Betaproteobacteria</taxon>
        <taxon>Burkholderiales</taxon>
        <taxon>Comamonadaceae</taxon>
        <taxon>Allofranklinella</taxon>
    </lineage>
</organism>
<proteinExistence type="inferred from homology"/>
<evidence type="ECO:0000259" key="4">
    <source>
        <dbReference type="Pfam" id="PF04216"/>
    </source>
</evidence>
<dbReference type="EMBL" id="RDQL01000008">
    <property type="protein sequence ID" value="RMW99395.1"/>
    <property type="molecule type" value="Genomic_DNA"/>
</dbReference>
<feature type="domain" description="FdhE C-terminal" evidence="6">
    <location>
        <begin position="227"/>
        <end position="323"/>
    </location>
</feature>
<dbReference type="PANTHER" id="PTHR37689">
    <property type="entry name" value="PROTEIN FDHE"/>
    <property type="match status" value="1"/>
</dbReference>
<dbReference type="SUPFAM" id="SSF144020">
    <property type="entry name" value="FdhE-like"/>
    <property type="match status" value="1"/>
</dbReference>
<feature type="domain" description="FdhE N-terminal" evidence="4">
    <location>
        <begin position="19"/>
        <end position="181"/>
    </location>
</feature>
<dbReference type="Gene3D" id="3.90.1670.10">
    <property type="entry name" value="FdhE-like domain"/>
    <property type="match status" value="1"/>
</dbReference>
<evidence type="ECO:0000256" key="2">
    <source>
        <dbReference type="HAMAP-Rule" id="MF_00611"/>
    </source>
</evidence>
<dbReference type="GO" id="GO:0005829">
    <property type="term" value="C:cytosol"/>
    <property type="evidence" value="ECO:0007669"/>
    <property type="project" value="TreeGrafter"/>
</dbReference>
<dbReference type="InterPro" id="IPR006452">
    <property type="entry name" value="Formate_DH_accessory"/>
</dbReference>
<evidence type="ECO:0000313" key="8">
    <source>
        <dbReference type="Proteomes" id="UP000267035"/>
    </source>
</evidence>
<dbReference type="InterPro" id="IPR024064">
    <property type="entry name" value="FdhE-like_sf"/>
</dbReference>
<evidence type="ECO:0000256" key="1">
    <source>
        <dbReference type="ARBA" id="ARBA00022490"/>
    </source>
</evidence>
<comment type="caution">
    <text evidence="7">The sequence shown here is derived from an EMBL/GenBank/DDBJ whole genome shotgun (WGS) entry which is preliminary data.</text>
</comment>
<dbReference type="AlphaFoldDB" id="A0A3M6Q884"/>
<evidence type="ECO:0000256" key="3">
    <source>
        <dbReference type="SAM" id="MobiDB-lite"/>
    </source>
</evidence>
<accession>A0A3M6Q884</accession>
<dbReference type="InterPro" id="IPR056774">
    <property type="entry name" value="FdhE_N"/>
</dbReference>
<dbReference type="PANTHER" id="PTHR37689:SF1">
    <property type="entry name" value="PROTEIN FDHE"/>
    <property type="match status" value="1"/>
</dbReference>
<protein>
    <recommendedName>
        <fullName evidence="2">Protein FdhE homolog</fullName>
    </recommendedName>
</protein>
<dbReference type="Pfam" id="PF24859">
    <property type="entry name" value="FdhE_central"/>
    <property type="match status" value="1"/>
</dbReference>
<dbReference type="RefSeq" id="WP_122254052.1">
    <property type="nucleotide sequence ID" value="NZ_RDQL01000008.1"/>
</dbReference>
<keyword evidence="1 2" id="KW-0963">Cytoplasm</keyword>
<comment type="function">
    <text evidence="2">Necessary for formate dehydrogenase activity.</text>
</comment>
<dbReference type="GO" id="GO:0051604">
    <property type="term" value="P:protein maturation"/>
    <property type="evidence" value="ECO:0007669"/>
    <property type="project" value="TreeGrafter"/>
</dbReference>
<dbReference type="Pfam" id="PF04216">
    <property type="entry name" value="FdhE_N"/>
    <property type="match status" value="1"/>
</dbReference>
<dbReference type="GO" id="GO:0008199">
    <property type="term" value="F:ferric iron binding"/>
    <property type="evidence" value="ECO:0007669"/>
    <property type="project" value="TreeGrafter"/>
</dbReference>
<dbReference type="PIRSF" id="PIRSF018296">
    <property type="entry name" value="Format_dh_formtn"/>
    <property type="match status" value="1"/>
</dbReference>
<evidence type="ECO:0000259" key="6">
    <source>
        <dbReference type="Pfam" id="PF24860"/>
    </source>
</evidence>
<dbReference type="InterPro" id="IPR056796">
    <property type="entry name" value="FdhE_C"/>
</dbReference>
<feature type="region of interest" description="Disordered" evidence="3">
    <location>
        <begin position="245"/>
        <end position="266"/>
    </location>
</feature>
<evidence type="ECO:0000259" key="5">
    <source>
        <dbReference type="Pfam" id="PF24859"/>
    </source>
</evidence>
<reference evidence="7 8" key="1">
    <citation type="submission" date="2018-10" db="EMBL/GenBank/DDBJ databases">
        <title>Comamonadaceae CDC group NO-1 genome sequencing and assembly.</title>
        <authorList>
            <person name="Bernier A.-M."/>
            <person name="Bernard K."/>
        </authorList>
    </citation>
    <scope>NUCLEOTIDE SEQUENCE [LARGE SCALE GENOMIC DNA]</scope>
    <source>
        <strain evidence="7 8">NML161473</strain>
    </source>
</reference>
<keyword evidence="8" id="KW-1185">Reference proteome</keyword>
<comment type="similarity">
    <text evidence="2">Belongs to the FdhE family.</text>
</comment>
<dbReference type="NCBIfam" id="TIGR01562">
    <property type="entry name" value="FdhE"/>
    <property type="match status" value="1"/>
</dbReference>